<evidence type="ECO:0000256" key="1">
    <source>
        <dbReference type="SAM" id="MobiDB-lite"/>
    </source>
</evidence>
<dbReference type="Proteomes" id="UP000241818">
    <property type="component" value="Unassembled WGS sequence"/>
</dbReference>
<gene>
    <name evidence="2" type="ORF">M430DRAFT_27742</name>
</gene>
<dbReference type="GeneID" id="36573788"/>
<dbReference type="InParanoid" id="A0A2T3B520"/>
<dbReference type="OrthoDB" id="5213630at2759"/>
<reference evidence="2 3" key="1">
    <citation type="journal article" date="2018" name="New Phytol.">
        <title>Comparative genomics and transcriptomics depict ericoid mycorrhizal fungi as versatile saprotrophs and plant mutualists.</title>
        <authorList>
            <person name="Martino E."/>
            <person name="Morin E."/>
            <person name="Grelet G.A."/>
            <person name="Kuo A."/>
            <person name="Kohler A."/>
            <person name="Daghino S."/>
            <person name="Barry K.W."/>
            <person name="Cichocki N."/>
            <person name="Clum A."/>
            <person name="Dockter R.B."/>
            <person name="Hainaut M."/>
            <person name="Kuo R.C."/>
            <person name="LaButti K."/>
            <person name="Lindahl B.D."/>
            <person name="Lindquist E.A."/>
            <person name="Lipzen A."/>
            <person name="Khouja H.R."/>
            <person name="Magnuson J."/>
            <person name="Murat C."/>
            <person name="Ohm R.A."/>
            <person name="Singer S.W."/>
            <person name="Spatafora J.W."/>
            <person name="Wang M."/>
            <person name="Veneault-Fourrey C."/>
            <person name="Henrissat B."/>
            <person name="Grigoriev I.V."/>
            <person name="Martin F.M."/>
            <person name="Perotto S."/>
        </authorList>
    </citation>
    <scope>NUCLEOTIDE SEQUENCE [LARGE SCALE GENOMIC DNA]</scope>
    <source>
        <strain evidence="2 3">ATCC 22711</strain>
    </source>
</reference>
<name>A0A2T3B520_AMORE</name>
<feature type="compositionally biased region" description="Basic and acidic residues" evidence="1">
    <location>
        <begin position="108"/>
        <end position="122"/>
    </location>
</feature>
<feature type="compositionally biased region" description="Low complexity" evidence="1">
    <location>
        <begin position="60"/>
        <end position="69"/>
    </location>
</feature>
<dbReference type="STRING" id="857342.A0A2T3B520"/>
<sequence length="475" mass="54034">MTPRLLYLVDGDGNNDHELDGDDLVIPDKPPLSDRPAQLHSSNIPKSTSTLPKVQTFECPPRSSRSRSPQKVSALGSSLPSVPAVETGQLPLEANIASYNLPKLRKSPLKEQLRKDELESKSQDNLNKLDMVRSHPHYQQLQRDLEEESSHRKQLENELSERETLLAEILSKSESDLVEKNRELDEVRKGWRKLAGELNKIRAQGQGFYQVTDAYLIEKTNSLRYSVRNFAIQYFDGKMKHSVEIEYGDFVKRYIEPTTPLHPKAYLDLSISPTMCSSLIQGIIWRVLTGDVFNQFRWAGKVAEDVWHLHQTLSQTSPDTRPNSEAERKFQIWSAMTTNLLLDKLDLKEGGDTYEKLEKQKRLIRDSISGAIEPFARNLDGGFEQELLRIIGDAVTLDLELSRQVARVIWVYDLGEYDSSTMDLREGESLQIGKRDGHLIVAPGLKKIGKSTGDDFKVETPLLPIKVLYYLCPHK</sequence>
<feature type="compositionally biased region" description="Polar residues" evidence="1">
    <location>
        <begin position="39"/>
        <end position="53"/>
    </location>
</feature>
<keyword evidence="3" id="KW-1185">Reference proteome</keyword>
<proteinExistence type="predicted"/>
<protein>
    <submittedName>
        <fullName evidence="2">Uncharacterized protein</fullName>
    </submittedName>
</protein>
<evidence type="ECO:0000313" key="3">
    <source>
        <dbReference type="Proteomes" id="UP000241818"/>
    </source>
</evidence>
<evidence type="ECO:0000313" key="2">
    <source>
        <dbReference type="EMBL" id="PSS20723.1"/>
    </source>
</evidence>
<dbReference type="EMBL" id="KZ679010">
    <property type="protein sequence ID" value="PSS20723.1"/>
    <property type="molecule type" value="Genomic_DNA"/>
</dbReference>
<feature type="compositionally biased region" description="Basic and acidic residues" evidence="1">
    <location>
        <begin position="148"/>
        <end position="158"/>
    </location>
</feature>
<organism evidence="2 3">
    <name type="scientific">Amorphotheca resinae ATCC 22711</name>
    <dbReference type="NCBI Taxonomy" id="857342"/>
    <lineage>
        <taxon>Eukaryota</taxon>
        <taxon>Fungi</taxon>
        <taxon>Dikarya</taxon>
        <taxon>Ascomycota</taxon>
        <taxon>Pezizomycotina</taxon>
        <taxon>Leotiomycetes</taxon>
        <taxon>Helotiales</taxon>
        <taxon>Amorphothecaceae</taxon>
        <taxon>Amorphotheca</taxon>
    </lineage>
</organism>
<feature type="region of interest" description="Disordered" evidence="1">
    <location>
        <begin position="28"/>
        <end position="83"/>
    </location>
</feature>
<dbReference type="AlphaFoldDB" id="A0A2T3B520"/>
<accession>A0A2T3B520</accession>
<feature type="region of interest" description="Disordered" evidence="1">
    <location>
        <begin position="108"/>
        <end position="158"/>
    </location>
</feature>
<dbReference type="RefSeq" id="XP_024721993.1">
    <property type="nucleotide sequence ID" value="XM_024865707.1"/>
</dbReference>